<feature type="region of interest" description="Disordered" evidence="1">
    <location>
        <begin position="26"/>
        <end position="181"/>
    </location>
</feature>
<gene>
    <name evidence="3" type="primary">LOC113215072</name>
</gene>
<feature type="compositionally biased region" description="Acidic residues" evidence="1">
    <location>
        <begin position="119"/>
        <end position="140"/>
    </location>
</feature>
<feature type="compositionally biased region" description="Acidic residues" evidence="1">
    <location>
        <begin position="165"/>
        <end position="175"/>
    </location>
</feature>
<evidence type="ECO:0000313" key="3">
    <source>
        <dbReference type="RefSeq" id="XP_052128585.1"/>
    </source>
</evidence>
<feature type="compositionally biased region" description="Basic and acidic residues" evidence="1">
    <location>
        <begin position="29"/>
        <end position="46"/>
    </location>
</feature>
<dbReference type="OrthoDB" id="6515871at2759"/>
<name>A0A9C6X3P3_FRAOC</name>
<organism evidence="2 3">
    <name type="scientific">Frankliniella occidentalis</name>
    <name type="common">Western flower thrips</name>
    <name type="synonym">Euthrips occidentalis</name>
    <dbReference type="NCBI Taxonomy" id="133901"/>
    <lineage>
        <taxon>Eukaryota</taxon>
        <taxon>Metazoa</taxon>
        <taxon>Ecdysozoa</taxon>
        <taxon>Arthropoda</taxon>
        <taxon>Hexapoda</taxon>
        <taxon>Insecta</taxon>
        <taxon>Pterygota</taxon>
        <taxon>Neoptera</taxon>
        <taxon>Paraneoptera</taxon>
        <taxon>Thysanoptera</taxon>
        <taxon>Terebrantia</taxon>
        <taxon>Thripoidea</taxon>
        <taxon>Thripidae</taxon>
        <taxon>Frankliniella</taxon>
    </lineage>
</organism>
<keyword evidence="2" id="KW-1185">Reference proteome</keyword>
<proteinExistence type="predicted"/>
<feature type="compositionally biased region" description="Basic and acidic residues" evidence="1">
    <location>
        <begin position="98"/>
        <end position="110"/>
    </location>
</feature>
<feature type="compositionally biased region" description="Basic and acidic residues" evidence="1">
    <location>
        <begin position="141"/>
        <end position="162"/>
    </location>
</feature>
<reference evidence="3" key="1">
    <citation type="submission" date="2025-08" db="UniProtKB">
        <authorList>
            <consortium name="RefSeq"/>
        </authorList>
    </citation>
    <scope>IDENTIFICATION</scope>
    <source>
        <tissue evidence="3">Whole organism</tissue>
    </source>
</reference>
<protein>
    <submittedName>
        <fullName evidence="3">Uncharacterized protein LOC113215072</fullName>
    </submittedName>
</protein>
<evidence type="ECO:0000313" key="2">
    <source>
        <dbReference type="Proteomes" id="UP000504606"/>
    </source>
</evidence>
<accession>A0A9C6X3P3</accession>
<evidence type="ECO:0000256" key="1">
    <source>
        <dbReference type="SAM" id="MobiDB-lite"/>
    </source>
</evidence>
<dbReference type="Proteomes" id="UP000504606">
    <property type="component" value="Unplaced"/>
</dbReference>
<feature type="region of interest" description="Disordered" evidence="1">
    <location>
        <begin position="1"/>
        <end position="20"/>
    </location>
</feature>
<dbReference type="GeneID" id="113215072"/>
<dbReference type="AlphaFoldDB" id="A0A9C6X3P3"/>
<dbReference type="KEGG" id="foc:113215072"/>
<sequence length="289" mass="31622">MPSKKSLKRESGTADSLAIRIIKRQHKGKWNDDSIRAEKSFAEKQQRAALKSKNQSKQKPAVDGGKPPKMKVSKENGAVMRNTDKEGSSDDDSDDEMQEAKVKNVEKADGSDSENGNGDGDESLDGEEEVGEDREPDEHEGDGQDGEHGDKSKAKEDDKSSGEDSSSDDDTSSDEDLSKPPKLTKQQMLAQLLHQKGDSDVIELSKGSGIYVDEDAYETLLSRNKLAHTTVARNLLDLVFTTDAMCSCFLLGNAQKGPLGKTERPRPGLYPHAVAVIESEYRKLPAHLH</sequence>
<dbReference type="RefSeq" id="XP_052128585.1">
    <property type="nucleotide sequence ID" value="XM_052272625.1"/>
</dbReference>